<dbReference type="AlphaFoldDB" id="A0A7M5XBJ2"/>
<evidence type="ECO:0000256" key="8">
    <source>
        <dbReference type="ARBA" id="ARBA00023145"/>
    </source>
</evidence>
<protein>
    <recommendedName>
        <fullName evidence="13">S-adenosylmethionine decarboxylase proenzyme</fullName>
        <ecNumber evidence="13">4.1.1.50</ecNumber>
    </recommendedName>
</protein>
<keyword evidence="4 13" id="KW-0210">Decarboxylase</keyword>
<name>A0A7M5XBJ2_9CNID</name>
<evidence type="ECO:0000256" key="9">
    <source>
        <dbReference type="ARBA" id="ARBA00023239"/>
    </source>
</evidence>
<dbReference type="InterPro" id="IPR018166">
    <property type="entry name" value="S-AdoMet_deCO2ase_CS"/>
</dbReference>
<evidence type="ECO:0000256" key="11">
    <source>
        <dbReference type="ARBA" id="ARBA00023317"/>
    </source>
</evidence>
<comment type="similarity">
    <text evidence="2 13">Belongs to the eukaryotic AdoMetDC family.</text>
</comment>
<keyword evidence="6 13" id="KW-0745">Spermidine biosynthesis</keyword>
<dbReference type="OrthoDB" id="1068353at2759"/>
<evidence type="ECO:0000256" key="2">
    <source>
        <dbReference type="ARBA" id="ARBA00008466"/>
    </source>
</evidence>
<dbReference type="EnsemblMetazoa" id="CLYHEMT019608.1">
    <property type="protein sequence ID" value="CLYHEMP019608.1"/>
    <property type="gene ID" value="CLYHEMG019608"/>
</dbReference>
<dbReference type="GO" id="GO:0008295">
    <property type="term" value="P:spermidine biosynthetic process"/>
    <property type="evidence" value="ECO:0007669"/>
    <property type="project" value="UniProtKB-KW"/>
</dbReference>
<proteinExistence type="inferred from homology"/>
<dbReference type="RefSeq" id="XP_066927219.1">
    <property type="nucleotide sequence ID" value="XM_067071118.1"/>
</dbReference>
<evidence type="ECO:0000256" key="3">
    <source>
        <dbReference type="ARBA" id="ARBA00022691"/>
    </source>
</evidence>
<organism evidence="18 19">
    <name type="scientific">Clytia hemisphaerica</name>
    <dbReference type="NCBI Taxonomy" id="252671"/>
    <lineage>
        <taxon>Eukaryota</taxon>
        <taxon>Metazoa</taxon>
        <taxon>Cnidaria</taxon>
        <taxon>Hydrozoa</taxon>
        <taxon>Hydroidolina</taxon>
        <taxon>Leptothecata</taxon>
        <taxon>Obeliida</taxon>
        <taxon>Clytiidae</taxon>
        <taxon>Clytia</taxon>
    </lineage>
</organism>
<evidence type="ECO:0000256" key="13">
    <source>
        <dbReference type="PIRNR" id="PIRNR001355"/>
    </source>
</evidence>
<comment type="catalytic activity">
    <reaction evidence="12 13">
        <text>S-adenosyl-L-methionine + H(+) = S-adenosyl 3-(methylsulfanyl)propylamine + CO2</text>
        <dbReference type="Rhea" id="RHEA:15981"/>
        <dbReference type="ChEBI" id="CHEBI:15378"/>
        <dbReference type="ChEBI" id="CHEBI:16526"/>
        <dbReference type="ChEBI" id="CHEBI:57443"/>
        <dbReference type="ChEBI" id="CHEBI:59789"/>
        <dbReference type="EC" id="4.1.1.50"/>
    </reaction>
</comment>
<evidence type="ECO:0000256" key="7">
    <source>
        <dbReference type="ARBA" id="ARBA00023115"/>
    </source>
</evidence>
<comment type="cofactor">
    <cofactor evidence="13">
        <name>pyruvate</name>
        <dbReference type="ChEBI" id="CHEBI:15361"/>
    </cofactor>
    <text evidence="13">Binds 1 pyruvoyl group covalently per subunit.</text>
</comment>
<evidence type="ECO:0000313" key="19">
    <source>
        <dbReference type="Proteomes" id="UP000594262"/>
    </source>
</evidence>
<feature type="site" description="Cleavage (non-hydrolytic); by autolysis" evidence="16">
    <location>
        <begin position="83"/>
        <end position="84"/>
    </location>
</feature>
<dbReference type="InterPro" id="IPR001985">
    <property type="entry name" value="S-AdoMet_decarboxylase_euk"/>
</dbReference>
<dbReference type="InterPro" id="IPR048283">
    <property type="entry name" value="AdoMetDC-like"/>
</dbReference>
<feature type="chain" id="PRO_5042321523" description="S-adenosylmethionine decarboxylase alpha chain" evidence="17">
    <location>
        <begin position="84"/>
        <end position="345"/>
    </location>
</feature>
<feature type="modified residue" description="Pyruvic acid (Ser); by autocatalysis" evidence="15">
    <location>
        <position position="84"/>
    </location>
</feature>
<evidence type="ECO:0000313" key="18">
    <source>
        <dbReference type="EnsemblMetazoa" id="CLYHEMP019608.1"/>
    </source>
</evidence>
<dbReference type="Proteomes" id="UP000594262">
    <property type="component" value="Unplaced"/>
</dbReference>
<keyword evidence="9 13" id="KW-0456">Lyase</keyword>
<dbReference type="SUPFAM" id="SSF56276">
    <property type="entry name" value="S-adenosylmethionine decarboxylase"/>
    <property type="match status" value="1"/>
</dbReference>
<keyword evidence="11 13" id="KW-0670">Pyruvate</keyword>
<sequence length="345" mass="39059">MKMEGANDVGEFSVPEVGFFEGTEKLLEVWFTSNVEDGLTNNNNNGDLRIIPREKLDQLLGIVDAEIISVDKNEFIDSYVLSESSMFISSNRFIIKTCGITKLLFAVQPLINIVQRFTGMKLMNFFYSRRVYLKPENQIGIHQTFNSEVEYLQKIVPDGSPYIIGSKQTEQWYLFTSDNVSDFIESDDVTLEILMSDMDETAMVEFTKLKNESSADVIKNSGIEKILPGSINDGCLFNPIGFSLNGLNKEAYYTIHVTPQPSCSYVSFETNIKKESYDHIVNKVLDIFKPNKFIITLFSTKGSQCGDADEVLKNVSLNNYACADECSQQLKNYTLAYRAYCKQPN</sequence>
<evidence type="ECO:0000256" key="15">
    <source>
        <dbReference type="PIRSR" id="PIRSR001355-3"/>
    </source>
</evidence>
<dbReference type="GO" id="GO:0005829">
    <property type="term" value="C:cytosol"/>
    <property type="evidence" value="ECO:0007669"/>
    <property type="project" value="TreeGrafter"/>
</dbReference>
<evidence type="ECO:0000256" key="14">
    <source>
        <dbReference type="PIRSR" id="PIRSR001355-1"/>
    </source>
</evidence>
<accession>A0A7M5XBJ2</accession>
<keyword evidence="7 13" id="KW-0620">Polyamine biosynthesis</keyword>
<keyword evidence="3 13" id="KW-0949">S-adenosyl-L-methionine</keyword>
<evidence type="ECO:0000256" key="6">
    <source>
        <dbReference type="ARBA" id="ARBA00023066"/>
    </source>
</evidence>
<keyword evidence="5 16" id="KW-0068">Autocatalytic cleavage</keyword>
<evidence type="ECO:0000256" key="10">
    <source>
        <dbReference type="ARBA" id="ARBA00023270"/>
    </source>
</evidence>
<dbReference type="Gene3D" id="3.60.90.10">
    <property type="entry name" value="S-adenosylmethionine decarboxylase"/>
    <property type="match status" value="1"/>
</dbReference>
<feature type="active site" description="Schiff-base intermediate with substrate; via pyruvic acid" evidence="14">
    <location>
        <position position="84"/>
    </location>
</feature>
<dbReference type="PIRSF" id="PIRSF001355">
    <property type="entry name" value="S-AdenosylMet_decarboxylase"/>
    <property type="match status" value="1"/>
</dbReference>
<reference evidence="18" key="1">
    <citation type="submission" date="2021-01" db="UniProtKB">
        <authorList>
            <consortium name="EnsemblMetazoa"/>
        </authorList>
    </citation>
    <scope>IDENTIFICATION</scope>
</reference>
<feature type="active site" description="Proton donor; for catalytic activity" evidence="14">
    <location>
        <position position="98"/>
    </location>
</feature>
<dbReference type="NCBIfam" id="TIGR00535">
    <property type="entry name" value="SAM_DCase"/>
    <property type="match status" value="1"/>
</dbReference>
<dbReference type="EC" id="4.1.1.50" evidence="13"/>
<dbReference type="PANTHER" id="PTHR11570">
    <property type="entry name" value="S-ADENOSYLMETHIONINE DECARBOXYLASE"/>
    <property type="match status" value="1"/>
</dbReference>
<dbReference type="UniPathway" id="UPA00331">
    <property type="reaction ID" value="UER00451"/>
</dbReference>
<evidence type="ECO:0000256" key="1">
    <source>
        <dbReference type="ARBA" id="ARBA00004911"/>
    </source>
</evidence>
<dbReference type="GeneID" id="136814703"/>
<evidence type="ECO:0000256" key="16">
    <source>
        <dbReference type="PIRSR" id="PIRSR001355-4"/>
    </source>
</evidence>
<dbReference type="GO" id="GO:0004014">
    <property type="term" value="F:adenosylmethionine decarboxylase activity"/>
    <property type="evidence" value="ECO:0007669"/>
    <property type="project" value="UniProtKB-EC"/>
</dbReference>
<evidence type="ECO:0000256" key="4">
    <source>
        <dbReference type="ARBA" id="ARBA00022793"/>
    </source>
</evidence>
<dbReference type="GO" id="GO:0006597">
    <property type="term" value="P:spermine biosynthetic process"/>
    <property type="evidence" value="ECO:0007669"/>
    <property type="project" value="InterPro"/>
</dbReference>
<dbReference type="Pfam" id="PF01536">
    <property type="entry name" value="SAM_decarbox"/>
    <property type="match status" value="1"/>
</dbReference>
<feature type="active site" description="Proton acceptor; for processing activity" evidence="14">
    <location>
        <position position="256"/>
    </location>
</feature>
<feature type="chain" id="PRO_5042321525" description="S-adenosylmethionine decarboxylase beta chain" evidence="17">
    <location>
        <begin position="1"/>
        <end position="83"/>
    </location>
</feature>
<dbReference type="PROSITE" id="PS01336">
    <property type="entry name" value="ADOMETDC"/>
    <property type="match status" value="1"/>
</dbReference>
<evidence type="ECO:0000256" key="5">
    <source>
        <dbReference type="ARBA" id="ARBA00022813"/>
    </source>
</evidence>
<evidence type="ECO:0000256" key="17">
    <source>
        <dbReference type="PIRSR" id="PIRSR001355-5"/>
    </source>
</evidence>
<keyword evidence="10 13" id="KW-0704">Schiff base</keyword>
<feature type="active site" description="Proton acceptor; for processing activity" evidence="14">
    <location>
        <position position="243"/>
    </location>
</feature>
<evidence type="ECO:0000256" key="12">
    <source>
        <dbReference type="ARBA" id="ARBA00048112"/>
    </source>
</evidence>
<dbReference type="PANTHER" id="PTHR11570:SF0">
    <property type="entry name" value="S-ADENOSYLMETHIONINE DECARBOXYLASE PROENZYME"/>
    <property type="match status" value="1"/>
</dbReference>
<keyword evidence="19" id="KW-1185">Reference proteome</keyword>
<comment type="pathway">
    <text evidence="1 13">Amine and polyamine biosynthesis; S-adenosylmethioninamine biosynthesis; S-adenosylmethioninamine from S-adenosyl-L-methionine: step 1/1.</text>
</comment>
<dbReference type="InterPro" id="IPR016067">
    <property type="entry name" value="S-AdoMet_deCO2ase_core"/>
</dbReference>
<keyword evidence="8 13" id="KW-0865">Zymogen</keyword>